<organism evidence="1 2">
    <name type="scientific">Oedothorax gibbosus</name>
    <dbReference type="NCBI Taxonomy" id="931172"/>
    <lineage>
        <taxon>Eukaryota</taxon>
        <taxon>Metazoa</taxon>
        <taxon>Ecdysozoa</taxon>
        <taxon>Arthropoda</taxon>
        <taxon>Chelicerata</taxon>
        <taxon>Arachnida</taxon>
        <taxon>Araneae</taxon>
        <taxon>Araneomorphae</taxon>
        <taxon>Entelegynae</taxon>
        <taxon>Araneoidea</taxon>
        <taxon>Linyphiidae</taxon>
        <taxon>Erigoninae</taxon>
        <taxon>Oedothorax</taxon>
    </lineage>
</organism>
<comment type="caution">
    <text evidence="1">The sequence shown here is derived from an EMBL/GenBank/DDBJ whole genome shotgun (WGS) entry which is preliminary data.</text>
</comment>
<gene>
    <name evidence="1" type="ORF">JTE90_026211</name>
</gene>
<keyword evidence="2" id="KW-1185">Reference proteome</keyword>
<dbReference type="AlphaFoldDB" id="A0AAV6U0A5"/>
<accession>A0AAV6U0A5</accession>
<protein>
    <submittedName>
        <fullName evidence="1">Uncharacterized protein</fullName>
    </submittedName>
</protein>
<dbReference type="EMBL" id="JAFNEN010000779">
    <property type="protein sequence ID" value="KAG8177426.1"/>
    <property type="molecule type" value="Genomic_DNA"/>
</dbReference>
<sequence length="191" mass="21599">MHRPRNILWYTSTTPTSFKKLGSIRPVVRRGNKASIYDTCWKDKSYGLNGPTWQMIFGASEIPFRGHLITKNAIDTLSTVLVPSLNAKSNGLHEQNRTSSTQKTPNCKAYSVTQTFDHILEINLPDCKKQYFAISSTWAQPDLHGRSQTVRSRATFSQTRHNVATIMGLEAHRKTSQDRGCVGVPTRKRLH</sequence>
<proteinExistence type="predicted"/>
<evidence type="ECO:0000313" key="2">
    <source>
        <dbReference type="Proteomes" id="UP000827092"/>
    </source>
</evidence>
<reference evidence="1 2" key="1">
    <citation type="journal article" date="2022" name="Nat. Ecol. Evol.">
        <title>A masculinizing supergene underlies an exaggerated male reproductive morph in a spider.</title>
        <authorList>
            <person name="Hendrickx F."/>
            <person name="De Corte Z."/>
            <person name="Sonet G."/>
            <person name="Van Belleghem S.M."/>
            <person name="Kostlbacher S."/>
            <person name="Vangestel C."/>
        </authorList>
    </citation>
    <scope>NUCLEOTIDE SEQUENCE [LARGE SCALE GENOMIC DNA]</scope>
    <source>
        <strain evidence="1">W744_W776</strain>
    </source>
</reference>
<dbReference type="Proteomes" id="UP000827092">
    <property type="component" value="Unassembled WGS sequence"/>
</dbReference>
<name>A0AAV6U0A5_9ARAC</name>
<evidence type="ECO:0000313" key="1">
    <source>
        <dbReference type="EMBL" id="KAG8177426.1"/>
    </source>
</evidence>